<name>A0ABN2VW01_9ACTN</name>
<dbReference type="Proteomes" id="UP001501480">
    <property type="component" value="Unassembled WGS sequence"/>
</dbReference>
<gene>
    <name evidence="3" type="ORF">GCM10009821_12100</name>
</gene>
<evidence type="ECO:0000313" key="3">
    <source>
        <dbReference type="EMBL" id="GAA2074777.1"/>
    </source>
</evidence>
<sequence length="311" mass="31797">MRTGLTSVAVAVVLAAVAGAPVTIAPPVTPVEPPGTATTVAASAPLDAASVLADAVGGLRDPADEAADLAVGAVLEHELAGLGADVSVAVMDVESGAELVAGRTVVEAASTVKVDIVATLLLGQDGRPPRQQRALAREAIEVSGNEATDALLALAGRDDVNAFLSRVGAVDTRLETSEWGRAETTATDRLRVLQATLGPDSLLDEQDQRMLRRLMRDVTEEQRIGVDAAADDPASALLKAGYLPDADSDRWYVSSMGEVVRDGRTYLVAVVSAGNEGLEDGTDRIEKAAVLAVDAVASLAATGERSEGGSG</sequence>
<evidence type="ECO:0000256" key="1">
    <source>
        <dbReference type="SAM" id="SignalP"/>
    </source>
</evidence>
<keyword evidence="1" id="KW-0732">Signal</keyword>
<dbReference type="PANTHER" id="PTHR35333">
    <property type="entry name" value="BETA-LACTAMASE"/>
    <property type="match status" value="1"/>
</dbReference>
<feature type="signal peptide" evidence="1">
    <location>
        <begin position="1"/>
        <end position="25"/>
    </location>
</feature>
<proteinExistence type="predicted"/>
<dbReference type="Pfam" id="PF13354">
    <property type="entry name" value="Beta-lactamase2"/>
    <property type="match status" value="1"/>
</dbReference>
<dbReference type="PANTHER" id="PTHR35333:SF3">
    <property type="entry name" value="BETA-LACTAMASE-TYPE TRANSPEPTIDASE FOLD CONTAINING PROTEIN"/>
    <property type="match status" value="1"/>
</dbReference>
<evidence type="ECO:0000313" key="4">
    <source>
        <dbReference type="Proteomes" id="UP001501480"/>
    </source>
</evidence>
<keyword evidence="4" id="KW-1185">Reference proteome</keyword>
<accession>A0ABN2VW01</accession>
<dbReference type="RefSeq" id="WP_344326287.1">
    <property type="nucleotide sequence ID" value="NZ_BAAAPY010000003.1"/>
</dbReference>
<feature type="chain" id="PRO_5046221827" description="Beta-lactamase class A catalytic domain-containing protein" evidence="1">
    <location>
        <begin position="26"/>
        <end position="311"/>
    </location>
</feature>
<reference evidence="3 4" key="1">
    <citation type="journal article" date="2019" name="Int. J. Syst. Evol. Microbiol.">
        <title>The Global Catalogue of Microorganisms (GCM) 10K type strain sequencing project: providing services to taxonomists for standard genome sequencing and annotation.</title>
        <authorList>
            <consortium name="The Broad Institute Genomics Platform"/>
            <consortium name="The Broad Institute Genome Sequencing Center for Infectious Disease"/>
            <person name="Wu L."/>
            <person name="Ma J."/>
        </authorList>
    </citation>
    <scope>NUCLEOTIDE SEQUENCE [LARGE SCALE GENOMIC DNA]</scope>
    <source>
        <strain evidence="3 4">JCM 15749</strain>
    </source>
</reference>
<protein>
    <recommendedName>
        <fullName evidence="2">Beta-lactamase class A catalytic domain-containing protein</fullName>
    </recommendedName>
</protein>
<organism evidence="3 4">
    <name type="scientific">Aeromicrobium halocynthiae</name>
    <dbReference type="NCBI Taxonomy" id="560557"/>
    <lineage>
        <taxon>Bacteria</taxon>
        <taxon>Bacillati</taxon>
        <taxon>Actinomycetota</taxon>
        <taxon>Actinomycetes</taxon>
        <taxon>Propionibacteriales</taxon>
        <taxon>Nocardioidaceae</taxon>
        <taxon>Aeromicrobium</taxon>
    </lineage>
</organism>
<dbReference type="Gene3D" id="3.40.710.10">
    <property type="entry name" value="DD-peptidase/beta-lactamase superfamily"/>
    <property type="match status" value="1"/>
</dbReference>
<dbReference type="InterPro" id="IPR000871">
    <property type="entry name" value="Beta-lactam_class-A"/>
</dbReference>
<dbReference type="InterPro" id="IPR012338">
    <property type="entry name" value="Beta-lactam/transpept-like"/>
</dbReference>
<dbReference type="SUPFAM" id="SSF56601">
    <property type="entry name" value="beta-lactamase/transpeptidase-like"/>
    <property type="match status" value="1"/>
</dbReference>
<dbReference type="EMBL" id="BAAAPY010000003">
    <property type="protein sequence ID" value="GAA2074777.1"/>
    <property type="molecule type" value="Genomic_DNA"/>
</dbReference>
<evidence type="ECO:0000259" key="2">
    <source>
        <dbReference type="Pfam" id="PF13354"/>
    </source>
</evidence>
<feature type="domain" description="Beta-lactamase class A catalytic" evidence="2">
    <location>
        <begin position="133"/>
        <end position="271"/>
    </location>
</feature>
<comment type="caution">
    <text evidence="3">The sequence shown here is derived from an EMBL/GenBank/DDBJ whole genome shotgun (WGS) entry which is preliminary data.</text>
</comment>
<dbReference type="InterPro" id="IPR045155">
    <property type="entry name" value="Beta-lactam_cat"/>
</dbReference>